<keyword evidence="1" id="KW-0175">Coiled coil</keyword>
<dbReference type="EMBL" id="CP019911">
    <property type="protein sequence ID" value="AQW30510.1"/>
    <property type="molecule type" value="Genomic_DNA"/>
</dbReference>
<name>A0A1U9VIJ9_9RALS</name>
<evidence type="ECO:0000313" key="3">
    <source>
        <dbReference type="Proteomes" id="UP000189628"/>
    </source>
</evidence>
<dbReference type="Gene3D" id="1.20.5.1000">
    <property type="entry name" value="arf6 gtpase in complex with a specific effector, jip4"/>
    <property type="match status" value="1"/>
</dbReference>
<gene>
    <name evidence="2" type="ORF">B0B51_11415</name>
</gene>
<dbReference type="InterPro" id="IPR012106">
    <property type="entry name" value="Phage_Mu_Gp1"/>
</dbReference>
<organism evidence="2 3">
    <name type="scientific">blood disease bacterium A2-HR MARDI</name>
    <dbReference type="NCBI Taxonomy" id="1944648"/>
    <lineage>
        <taxon>Bacteria</taxon>
        <taxon>Pseudomonadati</taxon>
        <taxon>Pseudomonadota</taxon>
        <taxon>Betaproteobacteria</taxon>
        <taxon>Burkholderiales</taxon>
        <taxon>Burkholderiaceae</taxon>
        <taxon>Ralstonia</taxon>
        <taxon>Ralstonia solanacearum species complex</taxon>
    </lineage>
</organism>
<evidence type="ECO:0000256" key="1">
    <source>
        <dbReference type="SAM" id="Coils"/>
    </source>
</evidence>
<dbReference type="Proteomes" id="UP000189628">
    <property type="component" value="Chromosome"/>
</dbReference>
<dbReference type="RefSeq" id="WP_078222639.1">
    <property type="nucleotide sequence ID" value="NZ_CP019911.1"/>
</dbReference>
<proteinExistence type="predicted"/>
<dbReference type="AlphaFoldDB" id="A0A1U9VIJ9"/>
<reference evidence="2 3" key="1">
    <citation type="submission" date="2017-02" db="EMBL/GenBank/DDBJ databases">
        <title>Blood Disease Bacterium A2-HR MARDI.</title>
        <authorList>
            <person name="Badrun R."/>
            <person name="Abu Bakar N."/>
            <person name="Laboh R."/>
        </authorList>
    </citation>
    <scope>NUCLEOTIDE SEQUENCE [LARGE SCALE GENOMIC DNA]</scope>
    <source>
        <strain evidence="2 3">A2-HR MARDI</strain>
    </source>
</reference>
<feature type="coiled-coil region" evidence="1">
    <location>
        <begin position="187"/>
        <end position="228"/>
    </location>
</feature>
<accession>A0A1U9VIJ9</accession>
<dbReference type="Pfam" id="PF10123">
    <property type="entry name" value="Mu-like_Pro"/>
    <property type="match status" value="1"/>
</dbReference>
<protein>
    <submittedName>
        <fullName evidence="2">Uncharacterized protein</fullName>
    </submittedName>
</protein>
<evidence type="ECO:0000313" key="2">
    <source>
        <dbReference type="EMBL" id="AQW30510.1"/>
    </source>
</evidence>
<dbReference type="PIRSF" id="PIRSF016624">
    <property type="entry name" value="Mu_prophg_I"/>
    <property type="match status" value="1"/>
</dbReference>
<sequence length="317" mass="34258">MTQKTTIAQTAIAALAFELVSGSDGVIPTEAHLLPPGPFRATDGRPSDCDAWQLDTAIAARVIALAAQQKNDILIDFDHQSLNKEWNGQRADAAGWIPRTLEWREGKGLYGTNIAWVGDTPQLIAQKKYRYISAVFSYRPYTGEVLEIISVALTNTPALDGLEALAALARKQSIFQDGEFDMSQQEIAALTTERDSLKTNVAALTAERDSLKAKVDAAEKEKAEAALAAERKQHGDLLQAALTDGRLTPAQKPWAEKQSLAALTEYLDASKPLPILDKQADGKGDGQHGLTETELVMCTRMGVTAEQFANAKKGAKA</sequence>